<feature type="domain" description="AMP-binding enzyme C-terminal" evidence="4">
    <location>
        <begin position="426"/>
        <end position="500"/>
    </location>
</feature>
<evidence type="ECO:0000256" key="2">
    <source>
        <dbReference type="ARBA" id="ARBA00022598"/>
    </source>
</evidence>
<dbReference type="Gene3D" id="3.40.50.12780">
    <property type="entry name" value="N-terminal domain of ligase-like"/>
    <property type="match status" value="1"/>
</dbReference>
<sequence length="525" mass="58552">MTLLNETIGSYTNKIFKKFEDKEAVVYIEDNRRFTFKKLNFEVDMIAKSLISIGIKKGDHVALLSCNSPEWIIVFLATLKIGAVSVCLSYSSTEEEIDYMLKQSDSTILIVSDKDMIEKVDLEKFTYLKITLKIKTLFNLGFIMSQMKNVLNDDLMNIANDVSQNDLATILYTSGTTGKPKGVMFTHSAVLNGPLSFSKNYGYTSKDTILVTLPLNHILGGKYTALLGLLSGSTIVLMKKFKTDVALKAIETEKCTGFHGVPTMYQYLISKCNSYDLSSLRVGMIAGAVSSETLMKDIMEHLHITELSNTFGQTETLGVTQTPIYDKNHPKVNTVGRPVEHVEIKICDLKTGHTLPPNVEGELCVKSPYSMLGYYNNPIATNVTVIDNWVHTGDIAFIDEDGYLSIKGRIKDVIIRGGENISPTDIENHLIKHSEIENAIIVGIPDETLGEEIVAFIKVKKPSILTKEDIFEFLSGKISKYKFPKHIEFIDTFPLTSTGKIKRNSLKQIAIERINPIVFAEVAIN</sequence>
<dbReference type="CDD" id="cd04433">
    <property type="entry name" value="AFD_class_I"/>
    <property type="match status" value="1"/>
</dbReference>
<keyword evidence="6" id="KW-1185">Reference proteome</keyword>
<evidence type="ECO:0000259" key="4">
    <source>
        <dbReference type="Pfam" id="PF13193"/>
    </source>
</evidence>
<protein>
    <submittedName>
        <fullName evidence="5">AMP-binding protein</fullName>
    </submittedName>
</protein>
<evidence type="ECO:0000259" key="3">
    <source>
        <dbReference type="Pfam" id="PF00501"/>
    </source>
</evidence>
<dbReference type="InterPro" id="IPR020459">
    <property type="entry name" value="AMP-binding"/>
</dbReference>
<organism evidence="5 6">
    <name type="scientific">Clostridium gelidum</name>
    <dbReference type="NCBI Taxonomy" id="704125"/>
    <lineage>
        <taxon>Bacteria</taxon>
        <taxon>Bacillati</taxon>
        <taxon>Bacillota</taxon>
        <taxon>Clostridia</taxon>
        <taxon>Eubacteriales</taxon>
        <taxon>Clostridiaceae</taxon>
        <taxon>Clostridium</taxon>
    </lineage>
</organism>
<dbReference type="InterPro" id="IPR042099">
    <property type="entry name" value="ANL_N_sf"/>
</dbReference>
<name>A0ABM7T1K8_9CLOT</name>
<proteinExistence type="inferred from homology"/>
<dbReference type="InterPro" id="IPR000873">
    <property type="entry name" value="AMP-dep_synth/lig_dom"/>
</dbReference>
<evidence type="ECO:0000313" key="6">
    <source>
        <dbReference type="Proteomes" id="UP000824633"/>
    </source>
</evidence>
<comment type="similarity">
    <text evidence="1">Belongs to the ATP-dependent AMP-binding enzyme family.</text>
</comment>
<dbReference type="PANTHER" id="PTHR43201:SF5">
    <property type="entry name" value="MEDIUM-CHAIN ACYL-COA LIGASE ACSF2, MITOCHONDRIAL"/>
    <property type="match status" value="1"/>
</dbReference>
<feature type="domain" description="AMP-dependent synthetase/ligase" evidence="3">
    <location>
        <begin position="17"/>
        <end position="375"/>
    </location>
</feature>
<dbReference type="SUPFAM" id="SSF56801">
    <property type="entry name" value="Acetyl-CoA synthetase-like"/>
    <property type="match status" value="1"/>
</dbReference>
<evidence type="ECO:0000313" key="5">
    <source>
        <dbReference type="EMBL" id="BCZ45527.1"/>
    </source>
</evidence>
<dbReference type="InterPro" id="IPR025110">
    <property type="entry name" value="AMP-bd_C"/>
</dbReference>
<dbReference type="InterPro" id="IPR045851">
    <property type="entry name" value="AMP-bd_C_sf"/>
</dbReference>
<gene>
    <name evidence="5" type="ORF">psyc5s11_15940</name>
</gene>
<dbReference type="Pfam" id="PF13193">
    <property type="entry name" value="AMP-binding_C"/>
    <property type="match status" value="1"/>
</dbReference>
<dbReference type="InterPro" id="IPR020845">
    <property type="entry name" value="AMP-binding_CS"/>
</dbReference>
<reference evidence="6" key="1">
    <citation type="submission" date="2021-07" db="EMBL/GenBank/DDBJ databases">
        <title>Complete genome sequencing of a Clostridium isolate.</title>
        <authorList>
            <person name="Ueki A."/>
            <person name="Tonouchi A."/>
        </authorList>
    </citation>
    <scope>NUCLEOTIDE SEQUENCE [LARGE SCALE GENOMIC DNA]</scope>
    <source>
        <strain evidence="6">C5S11</strain>
    </source>
</reference>
<accession>A0ABM7T1K8</accession>
<dbReference type="EMBL" id="AP024849">
    <property type="protein sequence ID" value="BCZ45527.1"/>
    <property type="molecule type" value="Genomic_DNA"/>
</dbReference>
<dbReference type="PANTHER" id="PTHR43201">
    <property type="entry name" value="ACYL-COA SYNTHETASE"/>
    <property type="match status" value="1"/>
</dbReference>
<keyword evidence="2" id="KW-0436">Ligase</keyword>
<dbReference type="Gene3D" id="3.30.300.30">
    <property type="match status" value="1"/>
</dbReference>
<dbReference type="Pfam" id="PF00501">
    <property type="entry name" value="AMP-binding"/>
    <property type="match status" value="1"/>
</dbReference>
<dbReference type="Proteomes" id="UP000824633">
    <property type="component" value="Chromosome"/>
</dbReference>
<dbReference type="PRINTS" id="PR00154">
    <property type="entry name" value="AMPBINDING"/>
</dbReference>
<dbReference type="PROSITE" id="PS00455">
    <property type="entry name" value="AMP_BINDING"/>
    <property type="match status" value="1"/>
</dbReference>
<evidence type="ECO:0000256" key="1">
    <source>
        <dbReference type="ARBA" id="ARBA00006432"/>
    </source>
</evidence>
<dbReference type="RefSeq" id="WP_224037117.1">
    <property type="nucleotide sequence ID" value="NZ_AP024849.1"/>
</dbReference>